<dbReference type="EMBL" id="JACQPB010000039">
    <property type="protein sequence ID" value="MBI4210653.1"/>
    <property type="molecule type" value="Genomic_DNA"/>
</dbReference>
<dbReference type="AlphaFoldDB" id="A0A8T3YK88"/>
<proteinExistence type="predicted"/>
<reference evidence="1" key="1">
    <citation type="submission" date="2020-07" db="EMBL/GenBank/DDBJ databases">
        <title>Huge and variable diversity of episymbiotic CPR bacteria and DPANN archaea in groundwater ecosystems.</title>
        <authorList>
            <person name="He C.Y."/>
            <person name="Keren R."/>
            <person name="Whittaker M."/>
            <person name="Farag I.F."/>
            <person name="Doudna J."/>
            <person name="Cate J.H.D."/>
            <person name="Banfield J.F."/>
        </authorList>
    </citation>
    <scope>NUCLEOTIDE SEQUENCE</scope>
    <source>
        <strain evidence="1">NC_groundwater_1296_Ag_S-0.2um_52_80</strain>
    </source>
</reference>
<evidence type="ECO:0000313" key="2">
    <source>
        <dbReference type="Proteomes" id="UP000732298"/>
    </source>
</evidence>
<gene>
    <name evidence="1" type="ORF">HY544_04070</name>
</gene>
<organism evidence="1 2">
    <name type="scientific">Candidatus Iainarchaeum sp</name>
    <dbReference type="NCBI Taxonomy" id="3101447"/>
    <lineage>
        <taxon>Archaea</taxon>
        <taxon>Candidatus Iainarchaeota</taxon>
        <taxon>Candidatus Iainarchaeia</taxon>
        <taxon>Candidatus Iainarchaeales</taxon>
        <taxon>Candidatus Iainarchaeaceae</taxon>
        <taxon>Candidatus Iainarchaeum</taxon>
    </lineage>
</organism>
<dbReference type="Proteomes" id="UP000732298">
    <property type="component" value="Unassembled WGS sequence"/>
</dbReference>
<evidence type="ECO:0000313" key="1">
    <source>
        <dbReference type="EMBL" id="MBI4210653.1"/>
    </source>
</evidence>
<name>A0A8T3YK88_9ARCH</name>
<protein>
    <submittedName>
        <fullName evidence="1">Uncharacterized protein</fullName>
    </submittedName>
</protein>
<sequence>MKQGPVKGRRSNRERMWKPGRFQSMIPDEVMYTAGIKALVRRMQGRKAGGLISDFLRARRGLRATGVKIAGAGKLVVEDITNRVDGYTGNAFYKVTLGRRSFFVKEYERGKAREKLRPQYDLAAQQMSAMREASALIAKAELPNVAVAEYSLGYTGKTHSWIVSDFYEGETVGWARAHIPNEILPIESGSPTTIPWARAHIPNEIWVQTELATSILRAKGFVDVTAVNMLWCPKLEKIVIIDLRKVRLP</sequence>
<accession>A0A8T3YK88</accession>
<comment type="caution">
    <text evidence="1">The sequence shown here is derived from an EMBL/GenBank/DDBJ whole genome shotgun (WGS) entry which is preliminary data.</text>
</comment>